<organism evidence="5 6">
    <name type="scientific">Schaalia cardiffensis F0333</name>
    <dbReference type="NCBI Taxonomy" id="888050"/>
    <lineage>
        <taxon>Bacteria</taxon>
        <taxon>Bacillati</taxon>
        <taxon>Actinomycetota</taxon>
        <taxon>Actinomycetes</taxon>
        <taxon>Actinomycetales</taxon>
        <taxon>Actinomycetaceae</taxon>
        <taxon>Schaalia</taxon>
    </lineage>
</organism>
<feature type="compositionally biased region" description="Basic and acidic residues" evidence="3">
    <location>
        <begin position="45"/>
        <end position="55"/>
    </location>
</feature>
<evidence type="ECO:0000313" key="5">
    <source>
        <dbReference type="EMBL" id="ENO18546.1"/>
    </source>
</evidence>
<keyword evidence="2" id="KW-0804">Transcription</keyword>
<dbReference type="PATRIC" id="fig|888050.3.peg.571"/>
<evidence type="ECO:0000256" key="1">
    <source>
        <dbReference type="ARBA" id="ARBA00023015"/>
    </source>
</evidence>
<keyword evidence="1" id="KW-0805">Transcription regulation</keyword>
<dbReference type="Proteomes" id="UP000013015">
    <property type="component" value="Unassembled WGS sequence"/>
</dbReference>
<proteinExistence type="predicted"/>
<dbReference type="AlphaFoldDB" id="N6X498"/>
<gene>
    <name evidence="5" type="ORF">HMPREF9004_0595</name>
</gene>
<reference evidence="5 6" key="1">
    <citation type="submission" date="2013-03" db="EMBL/GenBank/DDBJ databases">
        <title>Reference genome for the Human Microbiome Project.</title>
        <authorList>
            <person name="Aqrawi P."/>
            <person name="Ayvaz T."/>
            <person name="Bess C."/>
            <person name="Blankenburg K."/>
            <person name="Coyle M."/>
            <person name="Deng J."/>
            <person name="Forbes L."/>
            <person name="Fowler G."/>
            <person name="Francisco L."/>
            <person name="Fu Q."/>
            <person name="Gibbs R."/>
            <person name="Gross S."/>
            <person name="Gubbala S."/>
            <person name="Hale W."/>
            <person name="Hemphill L."/>
            <person name="Highlander S."/>
            <person name="Hirani K."/>
            <person name="Jackson L."/>
            <person name="Jakkamsetti A."/>
            <person name="Javaid M."/>
            <person name="Jayaseelan J.C."/>
            <person name="Jiang H."/>
            <person name="Joshi V."/>
            <person name="Korchina V."/>
            <person name="Kovar C."/>
            <person name="Lara F."/>
            <person name="Lee S."/>
            <person name="Liu Y."/>
            <person name="Mata R."/>
            <person name="Mathew T."/>
            <person name="Munidasa M."/>
            <person name="Muzny D."/>
            <person name="Nazareth L."/>
            <person name="Ngo R."/>
            <person name="Nguyen L."/>
            <person name="Nguyen N."/>
            <person name="Okwuonu G."/>
            <person name="Ongeri F."/>
            <person name="Palculict T."/>
            <person name="Patil S."/>
            <person name="Petrosino J."/>
            <person name="Pham C."/>
            <person name="Pham P."/>
            <person name="Pu L.-L."/>
            <person name="Qin X."/>
            <person name="Qu J."/>
            <person name="Reid J."/>
            <person name="Ross M."/>
            <person name="Ruth R."/>
            <person name="Saada N."/>
            <person name="San Lucas F."/>
            <person name="Santibanez J."/>
            <person name="Shang Y."/>
            <person name="Simmons D."/>
            <person name="Song X.-Z."/>
            <person name="Tang L.-Y."/>
            <person name="Thornton R."/>
            <person name="Warren J."/>
            <person name="Weissenberger G."/>
            <person name="Wilczek-Boney K."/>
            <person name="Worley K."/>
            <person name="Youmans B."/>
            <person name="Zhang J."/>
            <person name="Zhang L."/>
            <person name="Zhao Z."/>
            <person name="Zhou C."/>
            <person name="Zhu D."/>
            <person name="Zhu Y."/>
        </authorList>
    </citation>
    <scope>NUCLEOTIDE SEQUENCE [LARGE SCALE GENOMIC DNA]</scope>
    <source>
        <strain evidence="5 6">F0333</strain>
    </source>
</reference>
<evidence type="ECO:0000259" key="4">
    <source>
        <dbReference type="Pfam" id="PF02909"/>
    </source>
</evidence>
<dbReference type="SUPFAM" id="SSF46689">
    <property type="entry name" value="Homeodomain-like"/>
    <property type="match status" value="1"/>
</dbReference>
<dbReference type="EMBL" id="AQHZ01000010">
    <property type="protein sequence ID" value="ENO18546.1"/>
    <property type="molecule type" value="Genomic_DNA"/>
</dbReference>
<evidence type="ECO:0000313" key="6">
    <source>
        <dbReference type="Proteomes" id="UP000013015"/>
    </source>
</evidence>
<dbReference type="InterPro" id="IPR004111">
    <property type="entry name" value="Repressor_TetR_C"/>
</dbReference>
<dbReference type="InterPro" id="IPR009057">
    <property type="entry name" value="Homeodomain-like_sf"/>
</dbReference>
<feature type="domain" description="Tetracycline repressor TetR C-terminal" evidence="4">
    <location>
        <begin position="119"/>
        <end position="265"/>
    </location>
</feature>
<dbReference type="InterPro" id="IPR036271">
    <property type="entry name" value="Tet_transcr_reg_TetR-rel_C_sf"/>
</dbReference>
<dbReference type="Gene3D" id="1.10.357.10">
    <property type="entry name" value="Tetracycline Repressor, domain 2"/>
    <property type="match status" value="1"/>
</dbReference>
<dbReference type="STRING" id="888050.HMPREF9004_0595"/>
<protein>
    <submittedName>
        <fullName evidence="5">TetR family transcriptional regulator</fullName>
    </submittedName>
</protein>
<feature type="region of interest" description="Disordered" evidence="3">
    <location>
        <begin position="31"/>
        <end position="55"/>
    </location>
</feature>
<name>N6X498_9ACTO</name>
<accession>N6X498</accession>
<dbReference type="eggNOG" id="ENOG50347FE">
    <property type="taxonomic scope" value="Bacteria"/>
</dbReference>
<dbReference type="SUPFAM" id="SSF48498">
    <property type="entry name" value="Tetracyclin repressor-like, C-terminal domain"/>
    <property type="match status" value="1"/>
</dbReference>
<dbReference type="Pfam" id="PF02909">
    <property type="entry name" value="TetR_C_1"/>
    <property type="match status" value="1"/>
</dbReference>
<evidence type="ECO:0000256" key="3">
    <source>
        <dbReference type="SAM" id="MobiDB-lite"/>
    </source>
</evidence>
<evidence type="ECO:0000256" key="2">
    <source>
        <dbReference type="ARBA" id="ARBA00023163"/>
    </source>
</evidence>
<keyword evidence="6" id="KW-1185">Reference proteome</keyword>
<dbReference type="HOGENOM" id="CLU_1244253_0_0_11"/>
<dbReference type="GO" id="GO:0045892">
    <property type="term" value="P:negative regulation of DNA-templated transcription"/>
    <property type="evidence" value="ECO:0007669"/>
    <property type="project" value="InterPro"/>
</dbReference>
<comment type="caution">
    <text evidence="5">The sequence shown here is derived from an EMBL/GenBank/DDBJ whole genome shotgun (WGS) entry which is preliminary data.</text>
</comment>
<sequence length="269" mass="29129">MCWRPKIILGRQVFQLPEKRPLEWGEHLKRGGGMAAKTTKTAASRGEKRSKGRPARIDRHKILEAARALAPEDVTMQSVADILGVDPTALNYHVGGKREFMQLIALDRASMSLDVLAELTEGDWESLLRGFASGMRASVASIGPLARYLEFDSRLALGYMISIEKALETLVEAGLSSADALRSISLVAHLAAHTGKRDTMCDSSGAQGLHGNGVKTLLEGEAGTDLPIIRALLKGEYPGFAPEDPASADLQFTFELDTIIEGIRSRMSC</sequence>